<sequence length="359" mass="40152">MKKTLSPAGQEAEVAAAPTISCLIPVYNGERYLELALDSVLGQSFGDFELVAVDDGSSDSSNAILKRYAATDSRIRIIEKPNGGIVSALNLGLEHCRGQYVARMDCDDIATPERFEIQMEVFDKHSDAVAVGGLIQLIDGEGQGMSAPGSPSRVSRTRLDVFPPVVANVQHSAGTFLKRAMDTVGGYRSNFPHAEDYDLYLRLAEHGRFYNPGKLVLYYRVHPGSLSMKNLECQETSAVLAELSAYARRSRMEDPGDAEEPLGLDEYASRLGALCPQDTIRRYIDFRLWRRLMGARDPDAAAFQRRVLNGLLDPRCYRRPMDRKLNRRITLSLGRKLLRTLRYEPVRLLGRRKPMKLAK</sequence>
<comment type="similarity">
    <text evidence="1">Belongs to the glycosyltransferase 2 family.</text>
</comment>
<proteinExistence type="inferred from homology"/>
<keyword evidence="6" id="KW-1185">Reference proteome</keyword>
<keyword evidence="2" id="KW-0328">Glycosyltransferase</keyword>
<comment type="caution">
    <text evidence="5">The sequence shown here is derived from an EMBL/GenBank/DDBJ whole genome shotgun (WGS) entry which is preliminary data.</text>
</comment>
<dbReference type="Pfam" id="PF00535">
    <property type="entry name" value="Glycos_transf_2"/>
    <property type="match status" value="1"/>
</dbReference>
<accession>A0A7W6HH33</accession>
<evidence type="ECO:0000313" key="6">
    <source>
        <dbReference type="Proteomes" id="UP000588647"/>
    </source>
</evidence>
<dbReference type="PANTHER" id="PTHR43685">
    <property type="entry name" value="GLYCOSYLTRANSFERASE"/>
    <property type="match status" value="1"/>
</dbReference>
<dbReference type="Proteomes" id="UP000588647">
    <property type="component" value="Unassembled WGS sequence"/>
</dbReference>
<dbReference type="InterPro" id="IPR050834">
    <property type="entry name" value="Glycosyltransf_2"/>
</dbReference>
<feature type="domain" description="Glycosyltransferase 2-like" evidence="4">
    <location>
        <begin position="21"/>
        <end position="171"/>
    </location>
</feature>
<dbReference type="Gene3D" id="3.90.550.10">
    <property type="entry name" value="Spore Coat Polysaccharide Biosynthesis Protein SpsA, Chain A"/>
    <property type="match status" value="1"/>
</dbReference>
<dbReference type="GO" id="GO:0016757">
    <property type="term" value="F:glycosyltransferase activity"/>
    <property type="evidence" value="ECO:0007669"/>
    <property type="project" value="UniProtKB-KW"/>
</dbReference>
<name>A0A7W6HH33_9HYPH</name>
<evidence type="ECO:0000256" key="1">
    <source>
        <dbReference type="ARBA" id="ARBA00006739"/>
    </source>
</evidence>
<dbReference type="EMBL" id="JACIEM010000005">
    <property type="protein sequence ID" value="MBB4004798.1"/>
    <property type="molecule type" value="Genomic_DNA"/>
</dbReference>
<keyword evidence="3 5" id="KW-0808">Transferase</keyword>
<dbReference type="InterPro" id="IPR001173">
    <property type="entry name" value="Glyco_trans_2-like"/>
</dbReference>
<dbReference type="RefSeq" id="WP_183210368.1">
    <property type="nucleotide sequence ID" value="NZ_JAAAMM010000005.1"/>
</dbReference>
<protein>
    <submittedName>
        <fullName evidence="5">Glycosyltransferase involved in cell wall biosynthesis</fullName>
    </submittedName>
</protein>
<gene>
    <name evidence="5" type="ORF">GGR03_003893</name>
</gene>
<dbReference type="AlphaFoldDB" id="A0A7W6HH33"/>
<dbReference type="InterPro" id="IPR029044">
    <property type="entry name" value="Nucleotide-diphossugar_trans"/>
</dbReference>
<evidence type="ECO:0000259" key="4">
    <source>
        <dbReference type="Pfam" id="PF00535"/>
    </source>
</evidence>
<organism evidence="5 6">
    <name type="scientific">Aurantimonas endophytica</name>
    <dbReference type="NCBI Taxonomy" id="1522175"/>
    <lineage>
        <taxon>Bacteria</taxon>
        <taxon>Pseudomonadati</taxon>
        <taxon>Pseudomonadota</taxon>
        <taxon>Alphaproteobacteria</taxon>
        <taxon>Hyphomicrobiales</taxon>
        <taxon>Aurantimonadaceae</taxon>
        <taxon>Aurantimonas</taxon>
    </lineage>
</organism>
<dbReference type="SUPFAM" id="SSF53448">
    <property type="entry name" value="Nucleotide-diphospho-sugar transferases"/>
    <property type="match status" value="1"/>
</dbReference>
<dbReference type="PANTHER" id="PTHR43685:SF5">
    <property type="entry name" value="GLYCOSYLTRANSFERASE EPSE-RELATED"/>
    <property type="match status" value="1"/>
</dbReference>
<evidence type="ECO:0000256" key="3">
    <source>
        <dbReference type="ARBA" id="ARBA00022679"/>
    </source>
</evidence>
<reference evidence="5 6" key="1">
    <citation type="submission" date="2020-08" db="EMBL/GenBank/DDBJ databases">
        <title>Genomic Encyclopedia of Type Strains, Phase IV (KMG-IV): sequencing the most valuable type-strain genomes for metagenomic binning, comparative biology and taxonomic classification.</title>
        <authorList>
            <person name="Goeker M."/>
        </authorList>
    </citation>
    <scope>NUCLEOTIDE SEQUENCE [LARGE SCALE GENOMIC DNA]</scope>
    <source>
        <strain evidence="5 6">DSM 103570</strain>
    </source>
</reference>
<evidence type="ECO:0000313" key="5">
    <source>
        <dbReference type="EMBL" id="MBB4004798.1"/>
    </source>
</evidence>
<evidence type="ECO:0000256" key="2">
    <source>
        <dbReference type="ARBA" id="ARBA00022676"/>
    </source>
</evidence>